<evidence type="ECO:0000313" key="3">
    <source>
        <dbReference type="Proteomes" id="UP000434957"/>
    </source>
</evidence>
<protein>
    <submittedName>
        <fullName evidence="2">Uncharacterized protein</fullName>
    </submittedName>
</protein>
<organism evidence="2 3">
    <name type="scientific">Phytophthora rubi</name>
    <dbReference type="NCBI Taxonomy" id="129364"/>
    <lineage>
        <taxon>Eukaryota</taxon>
        <taxon>Sar</taxon>
        <taxon>Stramenopiles</taxon>
        <taxon>Oomycota</taxon>
        <taxon>Peronosporomycetes</taxon>
        <taxon>Peronosporales</taxon>
        <taxon>Peronosporaceae</taxon>
        <taxon>Phytophthora</taxon>
    </lineage>
</organism>
<proteinExistence type="predicted"/>
<feature type="compositionally biased region" description="Low complexity" evidence="1">
    <location>
        <begin position="17"/>
        <end position="31"/>
    </location>
</feature>
<comment type="caution">
    <text evidence="2">The sequence shown here is derived from an EMBL/GenBank/DDBJ whole genome shotgun (WGS) entry which is preliminary data.</text>
</comment>
<name>A0A6A4DU78_9STRA</name>
<gene>
    <name evidence="2" type="ORF">PR003_g19761</name>
</gene>
<keyword evidence="3" id="KW-1185">Reference proteome</keyword>
<reference evidence="2 3" key="1">
    <citation type="submission" date="2018-08" db="EMBL/GenBank/DDBJ databases">
        <title>Genomic investigation of the strawberry pathogen Phytophthora fragariae indicates pathogenicity is determined by transcriptional variation in three key races.</title>
        <authorList>
            <person name="Adams T.M."/>
            <person name="Armitage A.D."/>
            <person name="Sobczyk M.K."/>
            <person name="Bates H.J."/>
            <person name="Dunwell J.M."/>
            <person name="Nellist C.F."/>
            <person name="Harrison R.J."/>
        </authorList>
    </citation>
    <scope>NUCLEOTIDE SEQUENCE [LARGE SCALE GENOMIC DNA]</scope>
    <source>
        <strain evidence="2 3">SCRP333</strain>
    </source>
</reference>
<dbReference type="AlphaFoldDB" id="A0A6A4DU78"/>
<sequence>MELRQDAAEARQAQLNQQAVQAMQAKAAQPMVKEEADPRVPSPPVLSERGAAPIPEVPVNVEAIQAKALRRAQEVAQAELDRRWQQQRSEVEAEKAAWAADFQRQLTSQMNIVQQRMREMEEARIWIKPPSGPSRTFSELALATFLPLHLRFKVLKRPPALIRQHCPEQSQSAWLCTQNPVA</sequence>
<dbReference type="Proteomes" id="UP000434957">
    <property type="component" value="Unassembled WGS sequence"/>
</dbReference>
<feature type="region of interest" description="Disordered" evidence="1">
    <location>
        <begin position="1"/>
        <end position="51"/>
    </location>
</feature>
<accession>A0A6A4DU78</accession>
<dbReference type="EMBL" id="QXFT01001693">
    <property type="protein sequence ID" value="KAE9312436.1"/>
    <property type="molecule type" value="Genomic_DNA"/>
</dbReference>
<evidence type="ECO:0000256" key="1">
    <source>
        <dbReference type="SAM" id="MobiDB-lite"/>
    </source>
</evidence>
<evidence type="ECO:0000313" key="2">
    <source>
        <dbReference type="EMBL" id="KAE9312436.1"/>
    </source>
</evidence>